<evidence type="ECO:0000256" key="1">
    <source>
        <dbReference type="SAM" id="MobiDB-lite"/>
    </source>
</evidence>
<dbReference type="AlphaFoldDB" id="A0A2H5Y8H0"/>
<feature type="region of interest" description="Disordered" evidence="1">
    <location>
        <begin position="114"/>
        <end position="144"/>
    </location>
</feature>
<reference evidence="4" key="1">
    <citation type="submission" date="2017-09" db="EMBL/GenBank/DDBJ databases">
        <title>Metaegenomics of thermophilic ammonia-oxidizing enrichment culture.</title>
        <authorList>
            <person name="Kato S."/>
            <person name="Suzuki K."/>
        </authorList>
    </citation>
    <scope>NUCLEOTIDE SEQUENCE [LARGE SCALE GENOMIC DNA]</scope>
</reference>
<feature type="domain" description="HEPN" evidence="2">
    <location>
        <begin position="9"/>
        <end position="120"/>
    </location>
</feature>
<dbReference type="Proteomes" id="UP000236642">
    <property type="component" value="Unassembled WGS sequence"/>
</dbReference>
<dbReference type="PROSITE" id="PS50910">
    <property type="entry name" value="HEPN"/>
    <property type="match status" value="1"/>
</dbReference>
<dbReference type="SUPFAM" id="SSF81593">
    <property type="entry name" value="Nucleotidyltransferase substrate binding subunit/domain"/>
    <property type="match status" value="1"/>
</dbReference>
<evidence type="ECO:0000259" key="2">
    <source>
        <dbReference type="PROSITE" id="PS50910"/>
    </source>
</evidence>
<evidence type="ECO:0000313" key="4">
    <source>
        <dbReference type="Proteomes" id="UP000236642"/>
    </source>
</evidence>
<evidence type="ECO:0000313" key="3">
    <source>
        <dbReference type="EMBL" id="GBD09720.1"/>
    </source>
</evidence>
<sequence>MGNRAMDWFRQAERDLEQAEDSRRAGRHEWACFAAQQAAEKAVKALHRSCGQEAWGHGIARLLQELPDAISVPPDLIEKARVLDNFYIPPRYPNSYPAGAPFCGFVDLHARARPGKPRSRALTRSGRRGRGHEGYLDVRRDQRP</sequence>
<feature type="compositionally biased region" description="Basic residues" evidence="1">
    <location>
        <begin position="114"/>
        <end position="130"/>
    </location>
</feature>
<dbReference type="SMART" id="SM00748">
    <property type="entry name" value="HEPN"/>
    <property type="match status" value="1"/>
</dbReference>
<dbReference type="Gene3D" id="1.20.120.330">
    <property type="entry name" value="Nucleotidyltransferases domain 2"/>
    <property type="match status" value="1"/>
</dbReference>
<proteinExistence type="predicted"/>
<dbReference type="InterPro" id="IPR007842">
    <property type="entry name" value="HEPN_dom"/>
</dbReference>
<feature type="compositionally biased region" description="Basic and acidic residues" evidence="1">
    <location>
        <begin position="131"/>
        <end position="144"/>
    </location>
</feature>
<accession>A0A2H5Y8H0</accession>
<protein>
    <recommendedName>
        <fullName evidence="2">HEPN domain-containing protein</fullName>
    </recommendedName>
</protein>
<dbReference type="Pfam" id="PF05168">
    <property type="entry name" value="HEPN"/>
    <property type="match status" value="1"/>
</dbReference>
<organism evidence="3 4">
    <name type="scientific">Candidatus Thermoflexus japonica</name>
    <dbReference type="NCBI Taxonomy" id="2035417"/>
    <lineage>
        <taxon>Bacteria</taxon>
        <taxon>Bacillati</taxon>
        <taxon>Chloroflexota</taxon>
        <taxon>Thermoflexia</taxon>
        <taxon>Thermoflexales</taxon>
        <taxon>Thermoflexaceae</taxon>
        <taxon>Thermoflexus</taxon>
    </lineage>
</organism>
<dbReference type="EMBL" id="BEHY01000061">
    <property type="protein sequence ID" value="GBD09720.1"/>
    <property type="molecule type" value="Genomic_DNA"/>
</dbReference>
<comment type="caution">
    <text evidence="3">The sequence shown here is derived from an EMBL/GenBank/DDBJ whole genome shotgun (WGS) entry which is preliminary data.</text>
</comment>
<name>A0A2H5Y8H0_9CHLR</name>
<gene>
    <name evidence="3" type="ORF">HRbin22_01980</name>
</gene>